<name>A0AAU8B2L8_9VIRU</name>
<evidence type="ECO:0000313" key="1">
    <source>
        <dbReference type="EMBL" id="XCD05926.1"/>
    </source>
</evidence>
<reference evidence="1" key="1">
    <citation type="submission" date="2024-03" db="EMBL/GenBank/DDBJ databases">
        <title>Diverse circular DNA viruses in blood, oral, and fecal samples of captive lemurs.</title>
        <authorList>
            <person name="Paietta E.N."/>
            <person name="Kraberger S."/>
            <person name="Lund M.C."/>
            <person name="Custer J.M."/>
            <person name="Vargas K.M."/>
            <person name="Ehmke E.E."/>
            <person name="Yoder A.D."/>
            <person name="Varsani A."/>
        </authorList>
    </citation>
    <scope>NUCLEOTIDE SEQUENCE</scope>
    <source>
        <strain evidence="1">Duke_24SS_14</strain>
    </source>
</reference>
<protein>
    <submittedName>
        <fullName evidence="1">Uncharacterized protein</fullName>
    </submittedName>
</protein>
<dbReference type="EMBL" id="PP511610">
    <property type="protein sequence ID" value="XCD05926.1"/>
    <property type="molecule type" value="Genomic_DNA"/>
</dbReference>
<proteinExistence type="predicted"/>
<accession>A0AAU8B2L8</accession>
<organism evidence="1">
    <name type="scientific">Dulem virus 63</name>
    <dbReference type="NCBI Taxonomy" id="3145774"/>
    <lineage>
        <taxon>Viruses</taxon>
        <taxon>Monodnaviria</taxon>
        <taxon>Loebvirae</taxon>
        <taxon>Hofneiviricota</taxon>
        <taxon>Faserviricetes</taxon>
        <taxon>Tubulavirales</taxon>
        <taxon>Inoviridae</taxon>
        <taxon>Inovirus</taxon>
    </lineage>
</organism>
<sequence length="71" mass="8329">MQNLRLTKEESEILYRTTININRELVRLGKMPLKDSELLHKIIEQTLKLGEIEVTRDGQIRVLANELNEVK</sequence>